<evidence type="ECO:0000256" key="2">
    <source>
        <dbReference type="ARBA" id="ARBA00022908"/>
    </source>
</evidence>
<dbReference type="SUPFAM" id="SSF56349">
    <property type="entry name" value="DNA breaking-rejoining enzymes"/>
    <property type="match status" value="1"/>
</dbReference>
<gene>
    <name evidence="5" type="ORF">NYG85_03890</name>
</gene>
<comment type="caution">
    <text evidence="5">The sequence shown here is derived from an EMBL/GenBank/DDBJ whole genome shotgun (WGS) entry which is preliminary data.</text>
</comment>
<evidence type="ECO:0000313" key="6">
    <source>
        <dbReference type="Proteomes" id="UP001173801"/>
    </source>
</evidence>
<dbReference type="RefSeq" id="WP_284937168.1">
    <property type="nucleotide sequence ID" value="NZ_JANURM010000003.1"/>
</dbReference>
<keyword evidence="3" id="KW-0233">DNA recombination</keyword>
<reference evidence="5" key="2">
    <citation type="journal article" date="2023" name="Microorganisms">
        <title>Isolation and Genomic Characteristics of Cat-Borne Campylobacter felis sp. nov. and Sheep-Borne Campylobacter ovis sp. nov.</title>
        <authorList>
            <person name="Wang H."/>
            <person name="Li Y."/>
            <person name="Gu Y."/>
            <person name="Zhou G."/>
            <person name="Chen X."/>
            <person name="Zhang X."/>
            <person name="Shao Z."/>
            <person name="Zhang J."/>
            <person name="Zhang M."/>
        </authorList>
    </citation>
    <scope>NUCLEOTIDE SEQUENCE</scope>
    <source>
        <strain evidence="5">PS10</strain>
    </source>
</reference>
<dbReference type="PANTHER" id="PTHR30629:SF2">
    <property type="entry name" value="PROPHAGE INTEGRASE INTS-RELATED"/>
    <property type="match status" value="1"/>
</dbReference>
<evidence type="ECO:0000256" key="1">
    <source>
        <dbReference type="ARBA" id="ARBA00008857"/>
    </source>
</evidence>
<accession>A0ABT7HNM7</accession>
<dbReference type="InterPro" id="IPR013762">
    <property type="entry name" value="Integrase-like_cat_sf"/>
</dbReference>
<dbReference type="InterPro" id="IPR002104">
    <property type="entry name" value="Integrase_catalytic"/>
</dbReference>
<feature type="domain" description="Tyr recombinase" evidence="4">
    <location>
        <begin position="1"/>
        <end position="138"/>
    </location>
</feature>
<keyword evidence="6" id="KW-1185">Reference proteome</keyword>
<dbReference type="Gene3D" id="1.10.443.10">
    <property type="entry name" value="Intergrase catalytic core"/>
    <property type="match status" value="1"/>
</dbReference>
<proteinExistence type="inferred from homology"/>
<comment type="similarity">
    <text evidence="1">Belongs to the 'phage' integrase family.</text>
</comment>
<name>A0ABT7HNM7_9BACT</name>
<dbReference type="PROSITE" id="PS51898">
    <property type="entry name" value="TYR_RECOMBINASE"/>
    <property type="match status" value="1"/>
</dbReference>
<protein>
    <submittedName>
        <fullName evidence="5">Tyrosine-type recombinase/integrase</fullName>
    </submittedName>
</protein>
<dbReference type="InterPro" id="IPR050808">
    <property type="entry name" value="Phage_Integrase"/>
</dbReference>
<dbReference type="EMBL" id="JANURM010000003">
    <property type="protein sequence ID" value="MDL0088513.1"/>
    <property type="molecule type" value="Genomic_DNA"/>
</dbReference>
<evidence type="ECO:0000259" key="4">
    <source>
        <dbReference type="PROSITE" id="PS51898"/>
    </source>
</evidence>
<evidence type="ECO:0000256" key="3">
    <source>
        <dbReference type="ARBA" id="ARBA00023172"/>
    </source>
</evidence>
<reference evidence="5" key="1">
    <citation type="submission" date="2022-08" db="EMBL/GenBank/DDBJ databases">
        <authorList>
            <person name="Wang H."/>
        </authorList>
    </citation>
    <scope>NUCLEOTIDE SEQUENCE</scope>
    <source>
        <strain evidence="5">PS10</strain>
    </source>
</reference>
<dbReference type="Pfam" id="PF00589">
    <property type="entry name" value="Phage_integrase"/>
    <property type="match status" value="1"/>
</dbReference>
<dbReference type="InterPro" id="IPR011010">
    <property type="entry name" value="DNA_brk_join_enz"/>
</dbReference>
<keyword evidence="2" id="KW-0229">DNA integration</keyword>
<dbReference type="PANTHER" id="PTHR30629">
    <property type="entry name" value="PROPHAGE INTEGRASE"/>
    <property type="match status" value="1"/>
</dbReference>
<evidence type="ECO:0000313" key="5">
    <source>
        <dbReference type="EMBL" id="MDL0088513.1"/>
    </source>
</evidence>
<sequence length="151" mass="17176">MTTQIWTIKANEMKTKSEHLVALNSYVLDILKEQKLFSKFANGFVFPAINQDGHLCRDSISKAIRNLGSKNKYSGIATSYGFRATFRTICSQNKAELLNLGISEETIESVLAHKELNAVKRSYERDKTTTSQKAKLMQWYGDYLNAIEPLF</sequence>
<dbReference type="Proteomes" id="UP001173801">
    <property type="component" value="Unassembled WGS sequence"/>
</dbReference>
<organism evidence="5 6">
    <name type="scientific">Campylobacter gastrosuis</name>
    <dbReference type="NCBI Taxonomy" id="2974576"/>
    <lineage>
        <taxon>Bacteria</taxon>
        <taxon>Pseudomonadati</taxon>
        <taxon>Campylobacterota</taxon>
        <taxon>Epsilonproteobacteria</taxon>
        <taxon>Campylobacterales</taxon>
        <taxon>Campylobacteraceae</taxon>
        <taxon>Campylobacter</taxon>
    </lineage>
</organism>